<dbReference type="InterPro" id="IPR036291">
    <property type="entry name" value="NAD(P)-bd_dom_sf"/>
</dbReference>
<dbReference type="STRING" id="857340.A0A086T5L0"/>
<dbReference type="SUPFAM" id="SSF51735">
    <property type="entry name" value="NAD(P)-binding Rossmann-fold domains"/>
    <property type="match status" value="1"/>
</dbReference>
<dbReference type="GO" id="GO:0005737">
    <property type="term" value="C:cytoplasm"/>
    <property type="evidence" value="ECO:0007669"/>
    <property type="project" value="TreeGrafter"/>
</dbReference>
<comment type="cofactor">
    <cofactor evidence="1">
        <name>Zn(2+)</name>
        <dbReference type="ChEBI" id="CHEBI:29105"/>
    </cofactor>
</comment>
<evidence type="ECO:0000256" key="3">
    <source>
        <dbReference type="ARBA" id="ARBA00022723"/>
    </source>
</evidence>
<dbReference type="SUPFAM" id="SSF50129">
    <property type="entry name" value="GroES-like"/>
    <property type="match status" value="1"/>
</dbReference>
<keyword evidence="4" id="KW-0862">Zinc</keyword>
<dbReference type="InterPro" id="IPR013149">
    <property type="entry name" value="ADH-like_C"/>
</dbReference>
<dbReference type="InterPro" id="IPR011032">
    <property type="entry name" value="GroES-like_sf"/>
</dbReference>
<evidence type="ECO:0000256" key="1">
    <source>
        <dbReference type="ARBA" id="ARBA00001947"/>
    </source>
</evidence>
<sequence>MSSEDQLPSTMRAAYIAQYNEPYALGERPVPSIGDNDILIRVRVARFCHSDYQALQGQFSTPSPLGLIPSHEPAGTVAKLGPAYSGPLRIGDRVGALNSKHACGACPGCRLRKRTTGAPDARFCDRRETAGFLHDGAFAEYTVADPDMTVRLPDELSYEQAAPLMCAGATVWGSLEKATASLCPGETVVIVGVGGLGHLGLQFAKALGFRTIGVDRREAGRQLAGEMANPDLRADLVVDSSDTGAATDAIMEFTQGEGAAAAVVCTDSVEVNRWALTVLRVGGVMGILGLPDEGWRFDADPLVFRELTIKGSYVASREATERMLGVVAEKGVRSRLTTVSFDQIPDIVVDNIPAVDDKRMPLNKRGLPGAQKQNRIRYLFRQADPLHGRNLNRRLQSLPSPRIARRHRRVDYPRTHAVDADAVLRVVDGVRPGHIDNGSLGRRVCHCAWPRHDAQLACYVDDGAPLLANPVLTGQGLLLDHVPYHCPGNQPGSSVVDPVDEVKLIRRHLVRAKRRSPDTGTLDGVIDALEPPHCFIDKGLDEALVGDVAIVSVDLHLGVDPADGVAGVGQCGLVEVREDDAGASCPHKGLGHGSADSCSFPR</sequence>
<dbReference type="GO" id="GO:0046872">
    <property type="term" value="F:metal ion binding"/>
    <property type="evidence" value="ECO:0007669"/>
    <property type="project" value="UniProtKB-KW"/>
</dbReference>
<dbReference type="Gene3D" id="3.90.180.10">
    <property type="entry name" value="Medium-chain alcohol dehydrogenases, catalytic domain"/>
    <property type="match status" value="1"/>
</dbReference>
<keyword evidence="8" id="KW-1185">Reference proteome</keyword>
<organism evidence="7 8">
    <name type="scientific">Hapsidospora chrysogenum (strain ATCC 11550 / CBS 779.69 / DSM 880 / IAM 14645 / JCM 23072 / IMI 49137)</name>
    <name type="common">Acremonium chrysogenum</name>
    <dbReference type="NCBI Taxonomy" id="857340"/>
    <lineage>
        <taxon>Eukaryota</taxon>
        <taxon>Fungi</taxon>
        <taxon>Dikarya</taxon>
        <taxon>Ascomycota</taxon>
        <taxon>Pezizomycotina</taxon>
        <taxon>Sordariomycetes</taxon>
        <taxon>Hypocreomycetidae</taxon>
        <taxon>Hypocreales</taxon>
        <taxon>Bionectriaceae</taxon>
        <taxon>Hapsidospora</taxon>
    </lineage>
</organism>
<dbReference type="EMBL" id="JPKY01000045">
    <property type="protein sequence ID" value="KFH44642.1"/>
    <property type="molecule type" value="Genomic_DNA"/>
</dbReference>
<gene>
    <name evidence="7" type="ORF">ACRE_045890</name>
</gene>
<evidence type="ECO:0000256" key="4">
    <source>
        <dbReference type="ARBA" id="ARBA00022833"/>
    </source>
</evidence>
<protein>
    <submittedName>
        <fullName evidence="7">Alcohol dehydrogenase-like protein</fullName>
    </submittedName>
</protein>
<feature type="domain" description="Enoyl reductase (ER)" evidence="6">
    <location>
        <begin position="18"/>
        <end position="290"/>
    </location>
</feature>
<accession>A0A086T5L0</accession>
<dbReference type="Pfam" id="PF00107">
    <property type="entry name" value="ADH_zinc_N"/>
    <property type="match status" value="1"/>
</dbReference>
<dbReference type="PANTHER" id="PTHR42940:SF8">
    <property type="entry name" value="VACUOLAR PROTEIN SORTING-ASSOCIATED PROTEIN 11"/>
    <property type="match status" value="1"/>
</dbReference>
<dbReference type="GO" id="GO:0004022">
    <property type="term" value="F:alcohol dehydrogenase (NAD+) activity"/>
    <property type="evidence" value="ECO:0007669"/>
    <property type="project" value="TreeGrafter"/>
</dbReference>
<dbReference type="InterPro" id="IPR013154">
    <property type="entry name" value="ADH-like_N"/>
</dbReference>
<name>A0A086T5L0_HAPC1</name>
<evidence type="ECO:0000256" key="5">
    <source>
        <dbReference type="ARBA" id="ARBA00023002"/>
    </source>
</evidence>
<dbReference type="Gene3D" id="3.40.50.720">
    <property type="entry name" value="NAD(P)-binding Rossmann-like Domain"/>
    <property type="match status" value="1"/>
</dbReference>
<comment type="similarity">
    <text evidence="2">Belongs to the zinc-containing alcohol dehydrogenase family.</text>
</comment>
<proteinExistence type="inferred from homology"/>
<evidence type="ECO:0000259" key="6">
    <source>
        <dbReference type="SMART" id="SM00829"/>
    </source>
</evidence>
<keyword evidence="5" id="KW-0560">Oxidoreductase</keyword>
<evidence type="ECO:0000256" key="2">
    <source>
        <dbReference type="ARBA" id="ARBA00008072"/>
    </source>
</evidence>
<dbReference type="PANTHER" id="PTHR42940">
    <property type="entry name" value="ALCOHOL DEHYDROGENASE 1-RELATED"/>
    <property type="match status" value="1"/>
</dbReference>
<dbReference type="SMART" id="SM00829">
    <property type="entry name" value="PKS_ER"/>
    <property type="match status" value="1"/>
</dbReference>
<dbReference type="InterPro" id="IPR020843">
    <property type="entry name" value="ER"/>
</dbReference>
<keyword evidence="3" id="KW-0479">Metal-binding</keyword>
<dbReference type="Proteomes" id="UP000029964">
    <property type="component" value="Unassembled WGS sequence"/>
</dbReference>
<comment type="caution">
    <text evidence="7">The sequence shown here is derived from an EMBL/GenBank/DDBJ whole genome shotgun (WGS) entry which is preliminary data.</text>
</comment>
<dbReference type="Pfam" id="PF08240">
    <property type="entry name" value="ADH_N"/>
    <property type="match status" value="1"/>
</dbReference>
<evidence type="ECO:0000313" key="7">
    <source>
        <dbReference type="EMBL" id="KFH44642.1"/>
    </source>
</evidence>
<dbReference type="OrthoDB" id="1879366at2759"/>
<dbReference type="HOGENOM" id="CLU_453376_0_0_1"/>
<dbReference type="AlphaFoldDB" id="A0A086T5L0"/>
<evidence type="ECO:0000313" key="8">
    <source>
        <dbReference type="Proteomes" id="UP000029964"/>
    </source>
</evidence>
<reference evidence="8" key="1">
    <citation type="journal article" date="2014" name="Genome Announc.">
        <title>Genome sequence and annotation of Acremonium chrysogenum, producer of the beta-lactam antibiotic cephalosporin C.</title>
        <authorList>
            <person name="Terfehr D."/>
            <person name="Dahlmann T.A."/>
            <person name="Specht T."/>
            <person name="Zadra I."/>
            <person name="Kuernsteiner H."/>
            <person name="Kueck U."/>
        </authorList>
    </citation>
    <scope>NUCLEOTIDE SEQUENCE [LARGE SCALE GENOMIC DNA]</scope>
    <source>
        <strain evidence="8">ATCC 11550 / CBS 779.69 / DSM 880 / IAM 14645 / JCM 23072 / IMI 49137</strain>
    </source>
</reference>